<name>A0AAV7JA77_9METZ</name>
<reference evidence="11 12" key="1">
    <citation type="journal article" date="2023" name="BMC Biol.">
        <title>The compact genome of the sponge Oopsacas minuta (Hexactinellida) is lacking key metazoan core genes.</title>
        <authorList>
            <person name="Santini S."/>
            <person name="Schenkelaars Q."/>
            <person name="Jourda C."/>
            <person name="Duchesne M."/>
            <person name="Belahbib H."/>
            <person name="Rocher C."/>
            <person name="Selva M."/>
            <person name="Riesgo A."/>
            <person name="Vervoort M."/>
            <person name="Leys S.P."/>
            <person name="Kodjabachian L."/>
            <person name="Le Bivic A."/>
            <person name="Borchiellini C."/>
            <person name="Claverie J.M."/>
            <person name="Renard E."/>
        </authorList>
    </citation>
    <scope>NUCLEOTIDE SEQUENCE [LARGE SCALE GENOMIC DNA]</scope>
    <source>
        <strain evidence="11">SPO-2</strain>
    </source>
</reference>
<dbReference type="InterPro" id="IPR006629">
    <property type="entry name" value="LITAF"/>
</dbReference>
<comment type="subcellular location">
    <subcellularLocation>
        <location evidence="2">Endosome membrane</location>
        <topology evidence="2">Peripheral membrane protein</topology>
    </subcellularLocation>
    <subcellularLocation>
        <location evidence="1">Late endosome membrane</location>
    </subcellularLocation>
    <subcellularLocation>
        <location evidence="3">Lysosome membrane</location>
        <topology evidence="3">Peripheral membrane protein</topology>
        <orientation evidence="3">Cytoplasmic side</orientation>
    </subcellularLocation>
</comment>
<evidence type="ECO:0000313" key="11">
    <source>
        <dbReference type="EMBL" id="KAI6645665.1"/>
    </source>
</evidence>
<keyword evidence="12" id="KW-1185">Reference proteome</keyword>
<dbReference type="GO" id="GO:0005765">
    <property type="term" value="C:lysosomal membrane"/>
    <property type="evidence" value="ECO:0007669"/>
    <property type="project" value="UniProtKB-SubCell"/>
</dbReference>
<dbReference type="SMART" id="SM00714">
    <property type="entry name" value="LITAF"/>
    <property type="match status" value="1"/>
</dbReference>
<protein>
    <submittedName>
        <fullName evidence="11">Lipopolysaccharide-induced tumor necrosis factor-alpha factor-like</fullName>
    </submittedName>
</protein>
<keyword evidence="5" id="KW-0479">Metal-binding</keyword>
<keyword evidence="9" id="KW-0812">Transmembrane</keyword>
<evidence type="ECO:0000256" key="5">
    <source>
        <dbReference type="ARBA" id="ARBA00022723"/>
    </source>
</evidence>
<keyword evidence="6" id="KW-0862">Zinc</keyword>
<proteinExistence type="inferred from homology"/>
<accession>A0AAV7JA77</accession>
<dbReference type="GO" id="GO:0008270">
    <property type="term" value="F:zinc ion binding"/>
    <property type="evidence" value="ECO:0007669"/>
    <property type="project" value="TreeGrafter"/>
</dbReference>
<feature type="domain" description="LITAF" evidence="10">
    <location>
        <begin position="81"/>
        <end position="179"/>
    </location>
</feature>
<feature type="compositionally biased region" description="Pro residues" evidence="8">
    <location>
        <begin position="32"/>
        <end position="77"/>
    </location>
</feature>
<comment type="similarity">
    <text evidence="4">Belongs to the CDIP1/LITAF family.</text>
</comment>
<keyword evidence="9" id="KW-1133">Transmembrane helix</keyword>
<dbReference type="Pfam" id="PF10601">
    <property type="entry name" value="zf-LITAF-like"/>
    <property type="match status" value="1"/>
</dbReference>
<evidence type="ECO:0000256" key="2">
    <source>
        <dbReference type="ARBA" id="ARBA00004481"/>
    </source>
</evidence>
<evidence type="ECO:0000256" key="3">
    <source>
        <dbReference type="ARBA" id="ARBA00004630"/>
    </source>
</evidence>
<dbReference type="InterPro" id="IPR037519">
    <property type="entry name" value="LITAF_fam"/>
</dbReference>
<evidence type="ECO:0000256" key="9">
    <source>
        <dbReference type="SAM" id="Phobius"/>
    </source>
</evidence>
<dbReference type="EMBL" id="JAKMXF010000365">
    <property type="protein sequence ID" value="KAI6645665.1"/>
    <property type="molecule type" value="Genomic_DNA"/>
</dbReference>
<sequence>MQGENPPQYTPAEQYPPAPVQQPYPSGAPQQQPYPPGVPQQQPYPPGAPQQQPYPPGAPQQQPYPPAQVPQPYPQPGAPVQQQPAVTNVVITTHFGNTSQRICCTNCKTEQATVIRRKVGTMNWLVCAIIALVLCILGPELLIPFCLIPLAFIALCIPGLKDVEHICPNCNHVNGVHKQL</sequence>
<evidence type="ECO:0000259" key="10">
    <source>
        <dbReference type="PROSITE" id="PS51837"/>
    </source>
</evidence>
<feature type="region of interest" description="Disordered" evidence="8">
    <location>
        <begin position="1"/>
        <end position="81"/>
    </location>
</feature>
<keyword evidence="7 9" id="KW-0472">Membrane</keyword>
<gene>
    <name evidence="11" type="ORF">LOD99_12928</name>
</gene>
<evidence type="ECO:0000256" key="4">
    <source>
        <dbReference type="ARBA" id="ARBA00005975"/>
    </source>
</evidence>
<evidence type="ECO:0000256" key="7">
    <source>
        <dbReference type="ARBA" id="ARBA00023136"/>
    </source>
</evidence>
<dbReference type="Proteomes" id="UP001165289">
    <property type="component" value="Unassembled WGS sequence"/>
</dbReference>
<evidence type="ECO:0000256" key="6">
    <source>
        <dbReference type="ARBA" id="ARBA00022833"/>
    </source>
</evidence>
<dbReference type="GO" id="GO:0031902">
    <property type="term" value="C:late endosome membrane"/>
    <property type="evidence" value="ECO:0007669"/>
    <property type="project" value="UniProtKB-SubCell"/>
</dbReference>
<dbReference type="AlphaFoldDB" id="A0AAV7JA77"/>
<evidence type="ECO:0000256" key="1">
    <source>
        <dbReference type="ARBA" id="ARBA00004414"/>
    </source>
</evidence>
<dbReference type="PROSITE" id="PS51837">
    <property type="entry name" value="LITAF"/>
    <property type="match status" value="1"/>
</dbReference>
<feature type="transmembrane region" description="Helical" evidence="9">
    <location>
        <begin position="124"/>
        <end position="155"/>
    </location>
</feature>
<dbReference type="PANTHER" id="PTHR23292:SF6">
    <property type="entry name" value="FI16602P1-RELATED"/>
    <property type="match status" value="1"/>
</dbReference>
<dbReference type="PANTHER" id="PTHR23292">
    <property type="entry name" value="LIPOPOLYSACCHARIDE-INDUCED TUMOR NECROSIS FACTOR-ALPHA FACTOR"/>
    <property type="match status" value="1"/>
</dbReference>
<comment type="caution">
    <text evidence="11">The sequence shown here is derived from an EMBL/GenBank/DDBJ whole genome shotgun (WGS) entry which is preliminary data.</text>
</comment>
<evidence type="ECO:0000256" key="8">
    <source>
        <dbReference type="SAM" id="MobiDB-lite"/>
    </source>
</evidence>
<organism evidence="11 12">
    <name type="scientific">Oopsacas minuta</name>
    <dbReference type="NCBI Taxonomy" id="111878"/>
    <lineage>
        <taxon>Eukaryota</taxon>
        <taxon>Metazoa</taxon>
        <taxon>Porifera</taxon>
        <taxon>Hexactinellida</taxon>
        <taxon>Hexasterophora</taxon>
        <taxon>Lyssacinosida</taxon>
        <taxon>Leucopsacidae</taxon>
        <taxon>Oopsacas</taxon>
    </lineage>
</organism>
<evidence type="ECO:0000313" key="12">
    <source>
        <dbReference type="Proteomes" id="UP001165289"/>
    </source>
</evidence>